<keyword evidence="3" id="KW-1185">Reference proteome</keyword>
<evidence type="ECO:0000313" key="3">
    <source>
        <dbReference type="Proteomes" id="UP001519363"/>
    </source>
</evidence>
<accession>A0ABS5ARB3</accession>
<dbReference type="EMBL" id="JAGIOO010000001">
    <property type="protein sequence ID" value="MBP2478764.1"/>
    <property type="molecule type" value="Genomic_DNA"/>
</dbReference>
<evidence type="ECO:0000313" key="2">
    <source>
        <dbReference type="EMBL" id="MBP2478764.1"/>
    </source>
</evidence>
<gene>
    <name evidence="2" type="ORF">JOF53_007636</name>
</gene>
<reference evidence="2 3" key="1">
    <citation type="submission" date="2021-03" db="EMBL/GenBank/DDBJ databases">
        <title>Sequencing the genomes of 1000 actinobacteria strains.</title>
        <authorList>
            <person name="Klenk H.-P."/>
        </authorList>
    </citation>
    <scope>NUCLEOTIDE SEQUENCE [LARGE SCALE GENOMIC DNA]</scope>
    <source>
        <strain evidence="2 3">DSM 44580</strain>
    </source>
</reference>
<evidence type="ECO:0008006" key="4">
    <source>
        <dbReference type="Google" id="ProtNLM"/>
    </source>
</evidence>
<name>A0ABS5ARB3_9PSEU</name>
<dbReference type="RefSeq" id="WP_086782525.1">
    <property type="nucleotide sequence ID" value="NZ_JAGIOO010000001.1"/>
</dbReference>
<protein>
    <recommendedName>
        <fullName evidence="4">Transposase</fullName>
    </recommendedName>
</protein>
<dbReference type="Proteomes" id="UP001519363">
    <property type="component" value="Unassembled WGS sequence"/>
</dbReference>
<proteinExistence type="predicted"/>
<feature type="region of interest" description="Disordered" evidence="1">
    <location>
        <begin position="41"/>
        <end position="64"/>
    </location>
</feature>
<organism evidence="2 3">
    <name type="scientific">Crossiella equi</name>
    <dbReference type="NCBI Taxonomy" id="130796"/>
    <lineage>
        <taxon>Bacteria</taxon>
        <taxon>Bacillati</taxon>
        <taxon>Actinomycetota</taxon>
        <taxon>Actinomycetes</taxon>
        <taxon>Pseudonocardiales</taxon>
        <taxon>Pseudonocardiaceae</taxon>
        <taxon>Crossiella</taxon>
    </lineage>
</organism>
<comment type="caution">
    <text evidence="2">The sequence shown here is derived from an EMBL/GenBank/DDBJ whole genome shotgun (WGS) entry which is preliminary data.</text>
</comment>
<sequence length="64" mass="6981">MRKFKDLLRALAEKPLGARGDRPMGLGLALAMAEAEKNPTATVENYLRRRAGTPKRDQGQAVSS</sequence>
<evidence type="ECO:0000256" key="1">
    <source>
        <dbReference type="SAM" id="MobiDB-lite"/>
    </source>
</evidence>